<gene>
    <name evidence="1" type="ORF">MES4922_40326</name>
</gene>
<evidence type="ECO:0000313" key="1">
    <source>
        <dbReference type="EMBL" id="CAH2405579.1"/>
    </source>
</evidence>
<evidence type="ECO:0000313" key="2">
    <source>
        <dbReference type="Proteomes" id="UP001152604"/>
    </source>
</evidence>
<proteinExistence type="predicted"/>
<dbReference type="Proteomes" id="UP001152604">
    <property type="component" value="Unassembled WGS sequence"/>
</dbReference>
<organism evidence="1 2">
    <name type="scientific">Mesorhizobium ventifaucium</name>
    <dbReference type="NCBI Taxonomy" id="666020"/>
    <lineage>
        <taxon>Bacteria</taxon>
        <taxon>Pseudomonadati</taxon>
        <taxon>Pseudomonadota</taxon>
        <taxon>Alphaproteobacteria</taxon>
        <taxon>Hyphomicrobiales</taxon>
        <taxon>Phyllobacteriaceae</taxon>
        <taxon>Mesorhizobium</taxon>
    </lineage>
</organism>
<accession>A0ABM9E9W7</accession>
<sequence length="80" mass="8993">MMLNCRAVVMPRTLCFGALYQLRLCRHDAALMAELFRFGPVCFRNSPAGGHDRYQCLIGLRRPSSGCRHLLPVNGEKDAL</sequence>
<dbReference type="EMBL" id="CAKXZS010000034">
    <property type="protein sequence ID" value="CAH2405579.1"/>
    <property type="molecule type" value="Genomic_DNA"/>
</dbReference>
<name>A0ABM9E9W7_9HYPH</name>
<comment type="caution">
    <text evidence="1">The sequence shown here is derived from an EMBL/GenBank/DDBJ whole genome shotgun (WGS) entry which is preliminary data.</text>
</comment>
<keyword evidence="2" id="KW-1185">Reference proteome</keyword>
<protein>
    <submittedName>
        <fullName evidence="1">Uncharacterized protein</fullName>
    </submittedName>
</protein>
<reference evidence="1" key="1">
    <citation type="submission" date="2022-03" db="EMBL/GenBank/DDBJ databases">
        <authorList>
            <person name="Brunel B."/>
        </authorList>
    </citation>
    <scope>NUCLEOTIDE SEQUENCE</scope>
    <source>
        <strain evidence="1">STM4922sample</strain>
    </source>
</reference>